<keyword evidence="2" id="KW-1185">Reference proteome</keyword>
<reference evidence="1" key="2">
    <citation type="submission" date="2023-06" db="EMBL/GenBank/DDBJ databases">
        <authorList>
            <person name="Ma L."/>
            <person name="Liu K.-W."/>
            <person name="Li Z."/>
            <person name="Hsiao Y.-Y."/>
            <person name="Qi Y."/>
            <person name="Fu T."/>
            <person name="Tang G."/>
            <person name="Zhang D."/>
            <person name="Sun W.-H."/>
            <person name="Liu D.-K."/>
            <person name="Li Y."/>
            <person name="Chen G.-Z."/>
            <person name="Liu X.-D."/>
            <person name="Liao X.-Y."/>
            <person name="Jiang Y.-T."/>
            <person name="Yu X."/>
            <person name="Hao Y."/>
            <person name="Huang J."/>
            <person name="Zhao X.-W."/>
            <person name="Ke S."/>
            <person name="Chen Y.-Y."/>
            <person name="Wu W.-L."/>
            <person name="Hsu J.-L."/>
            <person name="Lin Y.-F."/>
            <person name="Huang M.-D."/>
            <person name="Li C.-Y."/>
            <person name="Huang L."/>
            <person name="Wang Z.-W."/>
            <person name="Zhao X."/>
            <person name="Zhong W.-Y."/>
            <person name="Peng D.-H."/>
            <person name="Ahmad S."/>
            <person name="Lan S."/>
            <person name="Zhang J.-S."/>
            <person name="Tsai W.-C."/>
            <person name="Van De Peer Y."/>
            <person name="Liu Z.-J."/>
        </authorList>
    </citation>
    <scope>NUCLEOTIDE SEQUENCE</scope>
    <source>
        <strain evidence="1">CP</strain>
        <tissue evidence="1">Leaves</tissue>
    </source>
</reference>
<sequence>MGTSDWMTESLSQYYGFDDPVRKSPPQHVPPYLPPPLPLLEGPPQHVEKLKIIDRHLSNDETQAKKKAFSLDVLILIETHIQEVGMNRFLRSLGADFDGAGIPGFGHSGYFPLEVAQEWRRSSNGPPLVNFHQNLIKLQFRSQNWNRERVGNLQYRLQTAHSELEQLGLNEPYYGDDPDIEAAELVQPFSDQEIEQVRMGFLINEVSTPWIKSGRGLRQGDPLSLYLFTLIAEVLSSLLRRACQTDGMAILGRSQE</sequence>
<evidence type="ECO:0008006" key="3">
    <source>
        <dbReference type="Google" id="ProtNLM"/>
    </source>
</evidence>
<name>A0AAV9ET82_ACOCL</name>
<gene>
    <name evidence="1" type="ORF">QJS10_CPA05g01728</name>
</gene>
<dbReference type="EMBL" id="JAUJYO010000005">
    <property type="protein sequence ID" value="KAK1316517.1"/>
    <property type="molecule type" value="Genomic_DNA"/>
</dbReference>
<protein>
    <recommendedName>
        <fullName evidence="3">Reverse transcriptase domain-containing protein</fullName>
    </recommendedName>
</protein>
<evidence type="ECO:0000313" key="2">
    <source>
        <dbReference type="Proteomes" id="UP001180020"/>
    </source>
</evidence>
<dbReference type="AlphaFoldDB" id="A0AAV9ET82"/>
<organism evidence="1 2">
    <name type="scientific">Acorus calamus</name>
    <name type="common">Sweet flag</name>
    <dbReference type="NCBI Taxonomy" id="4465"/>
    <lineage>
        <taxon>Eukaryota</taxon>
        <taxon>Viridiplantae</taxon>
        <taxon>Streptophyta</taxon>
        <taxon>Embryophyta</taxon>
        <taxon>Tracheophyta</taxon>
        <taxon>Spermatophyta</taxon>
        <taxon>Magnoliopsida</taxon>
        <taxon>Liliopsida</taxon>
        <taxon>Acoraceae</taxon>
        <taxon>Acorus</taxon>
    </lineage>
</organism>
<dbReference type="Proteomes" id="UP001180020">
    <property type="component" value="Unassembled WGS sequence"/>
</dbReference>
<reference evidence="1" key="1">
    <citation type="journal article" date="2023" name="Nat. Commun.">
        <title>Diploid and tetraploid genomes of Acorus and the evolution of monocots.</title>
        <authorList>
            <person name="Ma L."/>
            <person name="Liu K.W."/>
            <person name="Li Z."/>
            <person name="Hsiao Y.Y."/>
            <person name="Qi Y."/>
            <person name="Fu T."/>
            <person name="Tang G.D."/>
            <person name="Zhang D."/>
            <person name="Sun W.H."/>
            <person name="Liu D.K."/>
            <person name="Li Y."/>
            <person name="Chen G.Z."/>
            <person name="Liu X.D."/>
            <person name="Liao X.Y."/>
            <person name="Jiang Y.T."/>
            <person name="Yu X."/>
            <person name="Hao Y."/>
            <person name="Huang J."/>
            <person name="Zhao X.W."/>
            <person name="Ke S."/>
            <person name="Chen Y.Y."/>
            <person name="Wu W.L."/>
            <person name="Hsu J.L."/>
            <person name="Lin Y.F."/>
            <person name="Huang M.D."/>
            <person name="Li C.Y."/>
            <person name="Huang L."/>
            <person name="Wang Z.W."/>
            <person name="Zhao X."/>
            <person name="Zhong W.Y."/>
            <person name="Peng D.H."/>
            <person name="Ahmad S."/>
            <person name="Lan S."/>
            <person name="Zhang J.S."/>
            <person name="Tsai W.C."/>
            <person name="Van de Peer Y."/>
            <person name="Liu Z.J."/>
        </authorList>
    </citation>
    <scope>NUCLEOTIDE SEQUENCE</scope>
    <source>
        <strain evidence="1">CP</strain>
    </source>
</reference>
<proteinExistence type="predicted"/>
<accession>A0AAV9ET82</accession>
<evidence type="ECO:0000313" key="1">
    <source>
        <dbReference type="EMBL" id="KAK1316517.1"/>
    </source>
</evidence>
<comment type="caution">
    <text evidence="1">The sequence shown here is derived from an EMBL/GenBank/DDBJ whole genome shotgun (WGS) entry which is preliminary data.</text>
</comment>